<dbReference type="SUPFAM" id="SSF51206">
    <property type="entry name" value="cAMP-binding domain-like"/>
    <property type="match status" value="8"/>
</dbReference>
<feature type="domain" description="Cyclic nucleotide-binding" evidence="14">
    <location>
        <begin position="2690"/>
        <end position="2790"/>
    </location>
</feature>
<feature type="transmembrane region" description="Helical" evidence="13">
    <location>
        <begin position="2455"/>
        <end position="2476"/>
    </location>
</feature>
<feature type="transmembrane region" description="Helical" evidence="13">
    <location>
        <begin position="1842"/>
        <end position="1861"/>
    </location>
</feature>
<feature type="transmembrane region" description="Helical" evidence="13">
    <location>
        <begin position="911"/>
        <end position="936"/>
    </location>
</feature>
<proteinExistence type="predicted"/>
<accession>A0A9W7G126</accession>
<dbReference type="Gene3D" id="2.60.120.10">
    <property type="entry name" value="Jelly Rolls"/>
    <property type="match status" value="8"/>
</dbReference>
<feature type="transmembrane region" description="Helical" evidence="13">
    <location>
        <begin position="253"/>
        <end position="271"/>
    </location>
</feature>
<feature type="transmembrane region" description="Helical" evidence="13">
    <location>
        <begin position="3603"/>
        <end position="3625"/>
    </location>
</feature>
<evidence type="ECO:0000256" key="8">
    <source>
        <dbReference type="ARBA" id="ARBA00022989"/>
    </source>
</evidence>
<dbReference type="Pfam" id="PF00520">
    <property type="entry name" value="Ion_trans"/>
    <property type="match status" value="8"/>
</dbReference>
<dbReference type="InterPro" id="IPR018488">
    <property type="entry name" value="cNMP-bd_CS"/>
</dbReference>
<dbReference type="InterPro" id="IPR050818">
    <property type="entry name" value="KCNH_animal-type"/>
</dbReference>
<feature type="transmembrane region" description="Helical" evidence="13">
    <location>
        <begin position="1541"/>
        <end position="1561"/>
    </location>
</feature>
<feature type="compositionally biased region" description="Acidic residues" evidence="12">
    <location>
        <begin position="4390"/>
        <end position="4405"/>
    </location>
</feature>
<dbReference type="Proteomes" id="UP001165065">
    <property type="component" value="Unassembled WGS sequence"/>
</dbReference>
<feature type="domain" description="Cyclic nucleotide-binding" evidence="14">
    <location>
        <begin position="3703"/>
        <end position="3820"/>
    </location>
</feature>
<evidence type="ECO:0000256" key="13">
    <source>
        <dbReference type="SAM" id="Phobius"/>
    </source>
</evidence>
<keyword evidence="3" id="KW-0633">Potassium transport</keyword>
<feature type="transmembrane region" description="Helical" evidence="13">
    <location>
        <begin position="1302"/>
        <end position="1321"/>
    </location>
</feature>
<dbReference type="SMART" id="SM00100">
    <property type="entry name" value="cNMP"/>
    <property type="match status" value="7"/>
</dbReference>
<dbReference type="OrthoDB" id="415460at2759"/>
<name>A0A9W7G126_9STRA</name>
<feature type="transmembrane region" description="Helical" evidence="13">
    <location>
        <begin position="3341"/>
        <end position="3358"/>
    </location>
</feature>
<dbReference type="InterPro" id="IPR018490">
    <property type="entry name" value="cNMP-bd_dom_sf"/>
</dbReference>
<evidence type="ECO:0000256" key="10">
    <source>
        <dbReference type="ARBA" id="ARBA00023136"/>
    </source>
</evidence>
<evidence type="ECO:0000259" key="14">
    <source>
        <dbReference type="PROSITE" id="PS50042"/>
    </source>
</evidence>
<feature type="transmembrane region" description="Helical" evidence="13">
    <location>
        <begin position="2990"/>
        <end position="3011"/>
    </location>
</feature>
<evidence type="ECO:0000256" key="1">
    <source>
        <dbReference type="ARBA" id="ARBA00004141"/>
    </source>
</evidence>
<evidence type="ECO:0000256" key="2">
    <source>
        <dbReference type="ARBA" id="ARBA00022448"/>
    </source>
</evidence>
<organism evidence="15 16">
    <name type="scientific">Triparma columacea</name>
    <dbReference type="NCBI Taxonomy" id="722753"/>
    <lineage>
        <taxon>Eukaryota</taxon>
        <taxon>Sar</taxon>
        <taxon>Stramenopiles</taxon>
        <taxon>Ochrophyta</taxon>
        <taxon>Bolidophyceae</taxon>
        <taxon>Parmales</taxon>
        <taxon>Triparmaceae</taxon>
        <taxon>Triparma</taxon>
    </lineage>
</organism>
<dbReference type="GO" id="GO:0005886">
    <property type="term" value="C:plasma membrane"/>
    <property type="evidence" value="ECO:0007669"/>
    <property type="project" value="TreeGrafter"/>
</dbReference>
<dbReference type="PROSITE" id="PS00888">
    <property type="entry name" value="CNMP_BINDING_1"/>
    <property type="match status" value="2"/>
</dbReference>
<feature type="compositionally biased region" description="Polar residues" evidence="12">
    <location>
        <begin position="1231"/>
        <end position="1241"/>
    </location>
</feature>
<evidence type="ECO:0000256" key="4">
    <source>
        <dbReference type="ARBA" id="ARBA00022692"/>
    </source>
</evidence>
<feature type="transmembrane region" description="Helical" evidence="13">
    <location>
        <begin position="2304"/>
        <end position="2323"/>
    </location>
</feature>
<feature type="domain" description="Cyclic nucleotide-binding" evidence="14">
    <location>
        <begin position="2137"/>
        <end position="2205"/>
    </location>
</feature>
<feature type="transmembrane region" description="Helical" evidence="13">
    <location>
        <begin position="2872"/>
        <end position="2897"/>
    </location>
</feature>
<dbReference type="GO" id="GO:0042391">
    <property type="term" value="P:regulation of membrane potential"/>
    <property type="evidence" value="ECO:0007669"/>
    <property type="project" value="TreeGrafter"/>
</dbReference>
<evidence type="ECO:0000256" key="12">
    <source>
        <dbReference type="SAM" id="MobiDB-lite"/>
    </source>
</evidence>
<dbReference type="InterPro" id="IPR005821">
    <property type="entry name" value="Ion_trans_dom"/>
</dbReference>
<feature type="region of interest" description="Disordered" evidence="12">
    <location>
        <begin position="4448"/>
        <end position="4530"/>
    </location>
</feature>
<keyword evidence="5" id="KW-0631">Potassium channel</keyword>
<dbReference type="InterPro" id="IPR003938">
    <property type="entry name" value="K_chnl_volt-dep_EAG/ELK/ERG"/>
</dbReference>
<feature type="transmembrane region" description="Helical" evidence="13">
    <location>
        <begin position="3492"/>
        <end position="3515"/>
    </location>
</feature>
<feature type="domain" description="Cyclic nucleotide-binding" evidence="14">
    <location>
        <begin position="437"/>
        <end position="537"/>
    </location>
</feature>
<feature type="domain" description="Cyclic nucleotide-binding" evidence="14">
    <location>
        <begin position="1080"/>
        <end position="1183"/>
    </location>
</feature>
<feature type="region of interest" description="Disordered" evidence="12">
    <location>
        <begin position="4390"/>
        <end position="4431"/>
    </location>
</feature>
<dbReference type="PRINTS" id="PR01463">
    <property type="entry name" value="EAGCHANLFMLY"/>
</dbReference>
<sequence>MPNKAKVYVIDTNVPQQAEKSIARGHSRQAMHHLTEEQTKKFDPDEVLDHAIQKHAITPMGRASNRFNSFEEIVVIDDAADSHVGAKLKGVRPIGNWRLPTSRFRAFWETFNFVVYAMNCFVLPFRMVFHQRENFSEPVEVSSLCAFFQLVFIVDLYLRVRKFCLEDAGVMQTTPKAIFDAYKNEWMYWDLVSCFPSYYFARFLGAPKPTASLLLGLQLLRVVRYFDYWSFIDLYMTKQHIGKNPGVMEVSKIVIVIMILVSILACVFIQIGCSNHDPELGCLDDHSWLANSNLEVQASDPLTQLNAAVYLVSQALYTVGYGDVPTSSTIVQLVFTTVIMLMGAFSFAVVIAVMSSVIANQDILYVDFRQKLEQVAQYMRFRGLPDHLQRKLVNHFNYLFETQYGKLEIQVLNELPRALKAEVLMLNEYLVKNHPFILYTKDKFFSGELIKILIPRTYSPNEIVVFRHSPINCMFFIRFGKINILAHDDQSTVTSLLAGEHFGGFEFFFDILFEHTYKTSTFTELLVLDGSSFKNMMSNPRFADIKEDVDSTVEIFSKYLNQTILGIGNAKFQSTRKKTKRKGEEDEDLLADREEAATAANDRAAEEAAAAAVADAEALVEAESKSPKIQVSNLNSANFSAKSSPGQRARMTALKTKDDVFPAYFIRKLKKEFADAKKQDDEMEDDEYPFAVTDSGYHRGITAMLLEWWKQRNSVNEQISIFSKNMTKKKKFVDMLNEKEDEELILMPDYFVILADSRWRKIWDTISLILALYLTIMIPQRLHDSTEATNEILTDEMGSNLIVDWLCDCFFLMDIFMHARVFALTEINEQGKTIHITERDQMIREYYKNGHMVRDIVTFFPYDLFGLAVGSYNALRIPKLIIALRLPNILSQLKVHLNQTYKIQLSLDNMLVINLLCSTVLFTHWISSIWAILQIIDDVNTEGSRYVSSMYWSLTTLTTVGFGDITPSTIKSRWFAVLVMIIGSCFTAAVIANITSMSHKVVISEDNAQHVTTCVEKYMVEKSLPHDIRERCIRYFYMLKNDINEEKILNELLPPPFIPDIAMHVYEDVIAMTPMFESCDVSKGLIRSVAMILREEVVVEQDWVLKDNPAHDKWYYIKSGIIHILDVVRGNDVLFVVSQQDHLTFGEAALFYPPGFNLRSPYNAKAQSNCILISLDPKLFQSLETKYEPEFNRMREFISHGETSHKQGHDEDDTSNAKLGAVPQEGETKTDPNNVNRMSRGTHNTRHVTMFGRKSVRAATNLAEALSGMQAKHLEDSKNPFVLIYRALSGKFIFLPDSNFQLIWNHLVFMCLIYNIMMIPFRISFSGGKYGYFSWYFLLMDYFADVMFIADTFLRYNSFAYLEGETVVSDKEKIRANYMKYLKIDVLSVLPIELLTLPLPVQPLTNVQVFAIFRAFRLLRGRHYEEHIRCFDHFFYYVTSQRNKNSLKVLKLLSLMILSAHWIGCIWFYMAYVQHKYDMPNWADCRSSIAANHLFGCDADVQNSTWAPMSSQYIRSVYWASTALTTAGYGDVSATTTPEQIFSIIVLVIGTLIFATVIANLEEIVAQVDVTSTLFQQSVEEVNAFMKMRLIPVHVQEEIGKYHDTLWLKQKGASETAILSYLPGRVRHEVLKFHAFKSLKEAPVFKELGSAFLNEILDELDSDFFLNDAVVWEKGECGFEVYFITRGNVDLMDGKNKLFSVGSGGLLGEGEFFACSPRSTSAVASTYTTVFFLRFENLQKLLDGDSSSRATFEEFLVKSKADYDVNVRVEKMRKNLKAGGKMAQMMMLDDNADDGKPLVFLPDSAFRRYWDLIGMIVMLMNFFFIPIRIGFFEQDTPGIGEFAWFILNLTLDCIFYVDIMLNLRYFAVVFEGLLISDRAEFAELYIRGRLKWDVIACLPIDSIGYVAGIPLIRTYSVFRLPRAIHLFRLPHNIQSFIDLCEENGIRAKSGIWNCCRMVIFVLMSTHWCACIFYYIAVLQGLDSSTSWTVDLPLNTSAVPMNLKYSTSIYWSMYTITLVGYGDITLRSNSEMLWSIFTMLIGTILCDAGITAILSSIIHTMDASAGEAQAWVQVITKYMRHRSLPLDLQERIFGYFVHMHLSEDDLDEFKVLMHQPRYIKHKLLDSICFEVMRAKFMPLEKFGDGFLKSVIHGMYPYLALPKEILLSAGNPSDKVFLIVRGKVNVLTASRNKFLVTDTIEHGEVVGNFRDSEVTHRTVSYTELYCLPLEHYSHCFSYVQNDKEAALIDKKNKHRNMLMEGKIRGSSRTFGSFRSKLGNGNRLAIDLVRRKTSQIPTIERNSFVRLVWNLTCLSFAIYLAFLVPLEVFVLPDYRFFSPGADPGIIALNIVDILVDMFFVIDVVFRMFLFNDFNAGQKNAQGEEETIFWLYIDQRLFWVDLLSSIPLEHIASINTEREIAVYRGLKLLRVFRIPDYTSYLLGLLEERRILTHIGLQRMWNLFFLSGLAGHWACSIFTYVSTIDTGKRAEQLAHVFSLNNGTLPDSFVTPLPPTWIELDGLVSYNFTNLANSTYSGLVVRENPLVEVYIRGLYWAYVTMITTGFGDITPSTTSETLVCIICMYVGVIVTCAAIANLTLLVSNFDQASNEFHQKLDNVNKYLTYQQVPAVLSNKIRQYYEYQWTVLKGVDESRFLDDLSPQLRQAFQEQLIEDYLVNVDVLRRSPKSLITTMLQIDVMEKISLSPGDILCQKGTSCKGLYVLIQGVAEILKGKGTTSIGFADVSIDKDIVESTMRKGDVTFGVFLLKELPVPSTIRAKSYCEFLHMKRDKFQKIVVRHCTRDEVDGMLKTGLKSLENAEKLKKFLGGAEDVTMSGWINTFLPGTKARRRWDVMSALVCFFYAIEIPLHIAFCYSKVSFGFLATAILVDIFYAGDLFMHAFYFPYRDAKSGLLVFEKADIFANFKAHHSKLTRLWHGLTCIPVEVLVLADVLPPTLLPVLRVLKFNRLMDVPVALTNLEDDFSEKLKLVDNSTKRFVKLNLGMIAVCHFTGCFWYFIGTFTAQSTQQDNWIEVDQNEYLSHDDAAGFGWYFRSFYFALVGMSTVGYGDIVPISIAETIVAGIIILFGGLVLPAVVGGLASLMGNMNANLAQFKRKMDNLKLYMNEHKFPRPLQERIKNYYNYLWTRLGGKSDREHELADLPKSLKDELSSCIKGPILAQVGFLDNMNTEIMKAIRASLRPQIFLPGDVIIKAGEYGEEMYLIERGKIFVTSVDRKVMFAVLERGDYFGESSLLTGEKRNATVFSPGYCDCLVFTKAAFDKIMLEFPIQKNILVRQIEKELEKKTKVDSAVEQNLKSHEKLLSTQTKEESSDISFDSKITSAHPDSRFRIFWGAIVLIAVVQYSFKVPFDVAFAHSLQPSFFIPDYAFDIFMIVDMYLKYSVFAYSDGGKLVQDNTAIAEHYVKTELKMDAISSIPYDIVGALVAQLTNPGNKQVMVLGLAWSRIPKLIRVLRIKSYSSVLEKLLEELGMNRGNNGVNLIKLLVVVVIISHVAACFFFLMAFHLNSSWEDCEGLPSDDENVSLSSWGSEFSVCKWEGTWMQLQVDEDKVEGRADAISFYVRAFNWALPTLVVVVIGDVIPLTMDETMYCLLWMLVGVTINASIVGNIASIVANLETESSLFIKRADTLQDYLHQHGLPQHIQERARAYLDWLWSERRGKNQDSILFELPFTLRSEVSNLSRLSYVRSCEFFKHLPDNLVEAIAMSFKSHLYSIHDQIVSVGDESFELFYIEKGGVEVILSDNKTVCAKIDAGNFFGESALFTAGHRMANIRAADFCELLSLHRIDFSKIFKNFEQEKQKVLEVFTKMQERNQKRNQTVEDELKRKMSLVMHMVPNSTSQTFSLRGAASGEGFLEGFLRSMETAFCQHSHIRVVWELFGLLSLLYLIIFIPLRLGFYIDEKDIAAPVDYLVELYFLSDIILRCYFFNNDVAEEGEGTNSIEATFKLKTKVNVSYEQVKDGGVKTLFSCEIESRRDYKKGLIYLDLAAIIPVDIFVLMSPSISTTSSLAFALRLVHLIRVHRFFGYIKTMEGYLYHIRIRVGADFIQLAKVMITYVLVNHFYACTWMCIHRYAEGDVEFTWATVDKISTWDPMVGKHDICSAKDTGRCYVRAFHFVITTISSVGYGDIYPTTQFETIFEWVVVVSGAALVASLIGSFVSFFQGQDSSGSSAFKMKLNLIQEYMIYKDLPEQLCKDILKHHRSVYAQQKTLDVRTVMSDLPRPLQMEIAMFINRQIIHKVPLLRDCSVTIQKTIALAIRPQFIEMYSFVYHQGDIGDSVYFVLKGNVLVHQGRDTSKLDRKHRERARRESIQQGIRDGGSFGEDVVVSKTGVRVESARALVNSNLYTLSKGEIENIMSMLGPGARIMFLERLLKRDLAYEGEDEESDSNEEEEEYEFKVSDGMLTPPSLMRKKRGENYDTSEGLASRNTLFEKSLEKKAGKWASGRGGRARLSSNDHETNLESPNSILHTPNEKVSGPSVQAPSVPGERRRTAVTKGGESKHEGNEMLMPNRRESKVIEADPKMLRKQFAKKMMSAQSEKNFMIKNGLSFEKGIDDVEEEDEEDDAFGLDLDDEDKDVLGMFSKRGGGLGEDGMIVEGSKEDLNNNFMNMMVKKRFTNVEKIAENQDSFKLDTKMGGLGVVAGVLKGEEG</sequence>
<dbReference type="Pfam" id="PF00027">
    <property type="entry name" value="cNMP_binding"/>
    <property type="match status" value="6"/>
</dbReference>
<feature type="transmembrane region" description="Helical" evidence="13">
    <location>
        <begin position="106"/>
        <end position="129"/>
    </location>
</feature>
<feature type="transmembrane region" description="Helical" evidence="13">
    <location>
        <begin position="330"/>
        <end position="359"/>
    </location>
</feature>
<keyword evidence="6" id="KW-0851">Voltage-gated channel</keyword>
<dbReference type="PANTHER" id="PTHR10217:SF435">
    <property type="entry name" value="POTASSIUM VOLTAGE-GATED CHANNEL PROTEIN EAG"/>
    <property type="match status" value="1"/>
</dbReference>
<feature type="transmembrane region" description="Helical" evidence="13">
    <location>
        <begin position="974"/>
        <end position="994"/>
    </location>
</feature>
<evidence type="ECO:0000256" key="7">
    <source>
        <dbReference type="ARBA" id="ARBA00022958"/>
    </source>
</evidence>
<feature type="transmembrane region" description="Helical" evidence="13">
    <location>
        <begin position="1452"/>
        <end position="1472"/>
    </location>
</feature>
<keyword evidence="8 13" id="KW-1133">Transmembrane helix</keyword>
<evidence type="ECO:0000313" key="15">
    <source>
        <dbReference type="EMBL" id="GMI28383.1"/>
    </source>
</evidence>
<keyword evidence="10 13" id="KW-0472">Membrane</keyword>
<feature type="transmembrane region" description="Helical" evidence="13">
    <location>
        <begin position="2343"/>
        <end position="2366"/>
    </location>
</feature>
<keyword evidence="16" id="KW-1185">Reference proteome</keyword>
<protein>
    <recommendedName>
        <fullName evidence="14">Cyclic nucleotide-binding domain-containing protein</fullName>
    </recommendedName>
</protein>
<dbReference type="EMBL" id="BRYA01000662">
    <property type="protein sequence ID" value="GMI28383.1"/>
    <property type="molecule type" value="Genomic_DNA"/>
</dbReference>
<gene>
    <name evidence="15" type="ORF">TrCOL_g7048</name>
</gene>
<dbReference type="Gene3D" id="1.10.287.70">
    <property type="match status" value="8"/>
</dbReference>
<feature type="transmembrane region" description="Helical" evidence="13">
    <location>
        <begin position="4148"/>
        <end position="4172"/>
    </location>
</feature>
<dbReference type="SUPFAM" id="SSF81324">
    <property type="entry name" value="Voltage-gated potassium channels"/>
    <property type="match status" value="8"/>
</dbReference>
<feature type="transmembrane region" description="Helical" evidence="13">
    <location>
        <begin position="3885"/>
        <end position="3904"/>
    </location>
</feature>
<comment type="caution">
    <text evidence="15">The sequence shown here is derived from an EMBL/GenBank/DDBJ whole genome shotgun (WGS) entry which is preliminary data.</text>
</comment>
<feature type="domain" description="Cyclic nucleotide-binding" evidence="14">
    <location>
        <begin position="4252"/>
        <end position="4367"/>
    </location>
</feature>
<keyword evidence="2" id="KW-0813">Transport</keyword>
<feature type="domain" description="Cyclic nucleotide-binding" evidence="14">
    <location>
        <begin position="1644"/>
        <end position="1742"/>
    </location>
</feature>
<dbReference type="GO" id="GO:0034702">
    <property type="term" value="C:monoatomic ion channel complex"/>
    <property type="evidence" value="ECO:0007669"/>
    <property type="project" value="UniProtKB-KW"/>
</dbReference>
<evidence type="ECO:0000256" key="5">
    <source>
        <dbReference type="ARBA" id="ARBA00022826"/>
    </source>
</evidence>
<reference evidence="16" key="1">
    <citation type="journal article" date="2023" name="Commun. Biol.">
        <title>Genome analysis of Parmales, the sister group of diatoms, reveals the evolutionary specialization of diatoms from phago-mixotrophs to photoautotrophs.</title>
        <authorList>
            <person name="Ban H."/>
            <person name="Sato S."/>
            <person name="Yoshikawa S."/>
            <person name="Yamada K."/>
            <person name="Nakamura Y."/>
            <person name="Ichinomiya M."/>
            <person name="Sato N."/>
            <person name="Blanc-Mathieu R."/>
            <person name="Endo H."/>
            <person name="Kuwata A."/>
            <person name="Ogata H."/>
        </authorList>
    </citation>
    <scope>NUCLEOTIDE SEQUENCE [LARGE SCALE GENOMIC DNA]</scope>
</reference>
<dbReference type="Gene3D" id="1.10.287.630">
    <property type="entry name" value="Helix hairpin bin"/>
    <property type="match status" value="6"/>
</dbReference>
<feature type="transmembrane region" description="Helical" evidence="13">
    <location>
        <begin position="1957"/>
        <end position="1976"/>
    </location>
</feature>
<feature type="compositionally biased region" description="Basic and acidic residues" evidence="12">
    <location>
        <begin position="4508"/>
        <end position="4530"/>
    </location>
</feature>
<feature type="transmembrane region" description="Helical" evidence="13">
    <location>
        <begin position="2572"/>
        <end position="2596"/>
    </location>
</feature>
<evidence type="ECO:0000256" key="9">
    <source>
        <dbReference type="ARBA" id="ARBA00023065"/>
    </source>
</evidence>
<keyword evidence="7" id="KW-0630">Potassium</keyword>
<feature type="transmembrane region" description="Helical" evidence="13">
    <location>
        <begin position="141"/>
        <end position="158"/>
    </location>
</feature>
<dbReference type="InterPro" id="IPR014710">
    <property type="entry name" value="RmlC-like_jellyroll"/>
</dbReference>
<feature type="transmembrane region" description="Helical" evidence="13">
    <location>
        <begin position="3992"/>
        <end position="4013"/>
    </location>
</feature>
<dbReference type="CDD" id="cd00038">
    <property type="entry name" value="CAP_ED"/>
    <property type="match status" value="6"/>
</dbReference>
<feature type="transmembrane region" description="Helical" evidence="13">
    <location>
        <begin position="1809"/>
        <end position="1830"/>
    </location>
</feature>
<evidence type="ECO:0000313" key="16">
    <source>
        <dbReference type="Proteomes" id="UP001165065"/>
    </source>
</evidence>
<feature type="transmembrane region" description="Helical" evidence="13">
    <location>
        <begin position="3575"/>
        <end position="3596"/>
    </location>
</feature>
<evidence type="ECO:0000256" key="11">
    <source>
        <dbReference type="ARBA" id="ARBA00023303"/>
    </source>
</evidence>
<feature type="transmembrane region" description="Helical" evidence="13">
    <location>
        <begin position="2847"/>
        <end position="2866"/>
    </location>
</feature>
<evidence type="ECO:0000256" key="3">
    <source>
        <dbReference type="ARBA" id="ARBA00022538"/>
    </source>
</evidence>
<feature type="transmembrane region" description="Helical" evidence="13">
    <location>
        <begin position="1333"/>
        <end position="1354"/>
    </location>
</feature>
<feature type="transmembrane region" description="Helical" evidence="13">
    <location>
        <begin position="3072"/>
        <end position="3099"/>
    </location>
</feature>
<dbReference type="PANTHER" id="PTHR10217">
    <property type="entry name" value="VOLTAGE AND LIGAND GATED POTASSIUM CHANNEL"/>
    <property type="match status" value="1"/>
</dbReference>
<keyword evidence="9" id="KW-0406">Ion transport</keyword>
<evidence type="ECO:0000256" key="6">
    <source>
        <dbReference type="ARBA" id="ARBA00022882"/>
    </source>
</evidence>
<dbReference type="PROSITE" id="PS50042">
    <property type="entry name" value="CNMP_BINDING_3"/>
    <property type="match status" value="8"/>
</dbReference>
<dbReference type="GO" id="GO:0005249">
    <property type="term" value="F:voltage-gated potassium channel activity"/>
    <property type="evidence" value="ECO:0007669"/>
    <property type="project" value="InterPro"/>
</dbReference>
<feature type="transmembrane region" description="Helical" evidence="13">
    <location>
        <begin position="2031"/>
        <end position="2053"/>
    </location>
</feature>
<comment type="subcellular location">
    <subcellularLocation>
        <location evidence="1">Membrane</location>
        <topology evidence="1">Multi-pass membrane protein</topology>
    </subcellularLocation>
</comment>
<keyword evidence="11" id="KW-0407">Ion channel</keyword>
<feature type="domain" description="Cyclic nucleotide-binding" evidence="14">
    <location>
        <begin position="3176"/>
        <end position="3293"/>
    </location>
</feature>
<keyword evidence="4 13" id="KW-0812">Transmembrane</keyword>
<dbReference type="InterPro" id="IPR000595">
    <property type="entry name" value="cNMP-bd_dom"/>
</dbReference>
<feature type="region of interest" description="Disordered" evidence="12">
    <location>
        <begin position="1201"/>
        <end position="1241"/>
    </location>
</feature>